<gene>
    <name evidence="2" type="ORF">EKO27_g4482</name>
</gene>
<reference evidence="2 3" key="1">
    <citation type="submission" date="2018-12" db="EMBL/GenBank/DDBJ databases">
        <title>Draft genome sequence of Xylaria grammica IHI A82.</title>
        <authorList>
            <person name="Buettner E."/>
            <person name="Kellner H."/>
        </authorList>
    </citation>
    <scope>NUCLEOTIDE SEQUENCE [LARGE SCALE GENOMIC DNA]</scope>
    <source>
        <strain evidence="2 3">IHI A82</strain>
    </source>
</reference>
<feature type="compositionally biased region" description="Basic and acidic residues" evidence="1">
    <location>
        <begin position="87"/>
        <end position="105"/>
    </location>
</feature>
<accession>A0A439D894</accession>
<dbReference type="EMBL" id="RYZI01000107">
    <property type="protein sequence ID" value="RWA10611.1"/>
    <property type="molecule type" value="Genomic_DNA"/>
</dbReference>
<evidence type="ECO:0000313" key="2">
    <source>
        <dbReference type="EMBL" id="RWA10611.1"/>
    </source>
</evidence>
<dbReference type="Proteomes" id="UP000286045">
    <property type="component" value="Unassembled WGS sequence"/>
</dbReference>
<feature type="region of interest" description="Disordered" evidence="1">
    <location>
        <begin position="302"/>
        <end position="384"/>
    </location>
</feature>
<name>A0A439D894_9PEZI</name>
<feature type="compositionally biased region" description="Polar residues" evidence="1">
    <location>
        <begin position="367"/>
        <end position="384"/>
    </location>
</feature>
<evidence type="ECO:0000256" key="1">
    <source>
        <dbReference type="SAM" id="MobiDB-lite"/>
    </source>
</evidence>
<proteinExistence type="predicted"/>
<feature type="region of interest" description="Disordered" evidence="1">
    <location>
        <begin position="84"/>
        <end position="178"/>
    </location>
</feature>
<evidence type="ECO:0000313" key="3">
    <source>
        <dbReference type="Proteomes" id="UP000286045"/>
    </source>
</evidence>
<protein>
    <submittedName>
        <fullName evidence="2">Uncharacterized protein</fullName>
    </submittedName>
</protein>
<sequence length="384" mass="41268">MPQYPPPGSLPNMAVCNAPNPHTSSDNIPAYIAPVHDVSTRFASSHDISTQDPAIVKVYTRAAQDLTPSIPNATLIPSYKKTTIHNQEPKQPKAPEAHGDKRVPPYHELPSSHYRPRAPGKVYIRGPKDKEGYTSDSNLDDNDAAVLRTPETGMSECSSYTSEVPAHERPDSTINNNGNDGVLLSRSTTHNTGSLGGVNVENSLRISDHSGRFYLGPQWQVPEANTARSNAGPEFGLADEWILYNGSESNDDSDGELVHIYCDKDVQADLVDPSKSCANTNPNSQENGVLAAYLGAIHPLDQSQPHELFPGQSDGAAGEGPQNYGDRRHCQAPEASSAPTHNCHSHAHVSREAEADGMASVLHLYPSPTNLSMSGASRSGQSRS</sequence>
<keyword evidence="3" id="KW-1185">Reference proteome</keyword>
<organism evidence="2 3">
    <name type="scientific">Xylaria grammica</name>
    <dbReference type="NCBI Taxonomy" id="363999"/>
    <lineage>
        <taxon>Eukaryota</taxon>
        <taxon>Fungi</taxon>
        <taxon>Dikarya</taxon>
        <taxon>Ascomycota</taxon>
        <taxon>Pezizomycotina</taxon>
        <taxon>Sordariomycetes</taxon>
        <taxon>Xylariomycetidae</taxon>
        <taxon>Xylariales</taxon>
        <taxon>Xylariaceae</taxon>
        <taxon>Xylaria</taxon>
    </lineage>
</organism>
<dbReference type="AlphaFoldDB" id="A0A439D894"/>
<comment type="caution">
    <text evidence="2">The sequence shown here is derived from an EMBL/GenBank/DDBJ whole genome shotgun (WGS) entry which is preliminary data.</text>
</comment>
<feature type="region of interest" description="Disordered" evidence="1">
    <location>
        <begin position="1"/>
        <end position="28"/>
    </location>
</feature>